<gene>
    <name evidence="4" type="ORF">RDB_LOCUS119801</name>
</gene>
<feature type="compositionally biased region" description="Polar residues" evidence="2">
    <location>
        <begin position="238"/>
        <end position="248"/>
    </location>
</feature>
<feature type="non-terminal residue" evidence="4">
    <location>
        <position position="1"/>
    </location>
</feature>
<protein>
    <recommendedName>
        <fullName evidence="3">N-terminal Ras-GEF domain-containing protein</fullName>
    </recommendedName>
</protein>
<reference evidence="4" key="1">
    <citation type="submission" date="2021-01" db="EMBL/GenBank/DDBJ databases">
        <authorList>
            <person name="Kaushik A."/>
        </authorList>
    </citation>
    <scope>NUCLEOTIDE SEQUENCE</scope>
    <source>
        <strain evidence="4">Type strain: AG8-Rh-89/</strain>
    </source>
</reference>
<dbReference type="Proteomes" id="UP000663850">
    <property type="component" value="Unassembled WGS sequence"/>
</dbReference>
<dbReference type="SUPFAM" id="SSF48366">
    <property type="entry name" value="Ras GEF"/>
    <property type="match status" value="1"/>
</dbReference>
<evidence type="ECO:0000256" key="2">
    <source>
        <dbReference type="SAM" id="MobiDB-lite"/>
    </source>
</evidence>
<dbReference type="PROSITE" id="PS50212">
    <property type="entry name" value="RASGEF_NTER"/>
    <property type="match status" value="1"/>
</dbReference>
<evidence type="ECO:0000313" key="5">
    <source>
        <dbReference type="Proteomes" id="UP000663850"/>
    </source>
</evidence>
<evidence type="ECO:0000259" key="3">
    <source>
        <dbReference type="PROSITE" id="PS50212"/>
    </source>
</evidence>
<evidence type="ECO:0000256" key="1">
    <source>
        <dbReference type="PROSITE-ProRule" id="PRU00135"/>
    </source>
</evidence>
<feature type="compositionally biased region" description="Polar residues" evidence="2">
    <location>
        <begin position="218"/>
        <end position="230"/>
    </location>
</feature>
<feature type="region of interest" description="Disordered" evidence="2">
    <location>
        <begin position="218"/>
        <end position="265"/>
    </location>
</feature>
<dbReference type="GO" id="GO:0005085">
    <property type="term" value="F:guanyl-nucleotide exchange factor activity"/>
    <property type="evidence" value="ECO:0007669"/>
    <property type="project" value="UniProtKB-KW"/>
</dbReference>
<sequence length="550" mass="60841">MEEIWSKCTGGVLPLGDSDVEDVVGLVRYFRRHAEDEELVKSKHLSDYNGLSFAIEPRRNRHYAPHFFRNKGTQSTHPLMPLLFPELMPTVNMLDRSHIIRGKKLSSTSHGDGTGPVEMSQEHIQEVVTRTRAFQSGGKGQSKGKEVRLLGEDLGETTLTVFEGELVLKLVKEEKGTGERVLSRSTTMLRNVSRPASLVEEDSLEELNASLSGILSPSASGALSPVSTSLRLERKPSRNPSIRATPSSHLERKQSTIRSRRSSLPSISQRTSLVVAEASGEPPLRALVSSGSLEKLVDVLVSGLEEVGMQTSPADDNGETSLREGRTRGIRVDHAEYCRIFWGLFRSFVTPMVLFEMIRKRYQNAPNKKSFTASNLVRFSSHSGTNETEKDDHYRSEVIQTLTNWIVEGSGGQDLLDDTDFYDAMYKFLFHSESAQLESLRQLFNRVTRRPSMETVPVPSAGHSSTGFGSTVPSLDDIDPETLADNLDAIAAAALKPVTLTDLIVALDLLETQSVDKLGWYVVSDLPLTGDDTPIQNIYTQLQEVDTSPL</sequence>
<proteinExistence type="predicted"/>
<organism evidence="4 5">
    <name type="scientific">Rhizoctonia solani</name>
    <dbReference type="NCBI Taxonomy" id="456999"/>
    <lineage>
        <taxon>Eukaryota</taxon>
        <taxon>Fungi</taxon>
        <taxon>Dikarya</taxon>
        <taxon>Basidiomycota</taxon>
        <taxon>Agaricomycotina</taxon>
        <taxon>Agaricomycetes</taxon>
        <taxon>Cantharellales</taxon>
        <taxon>Ceratobasidiaceae</taxon>
        <taxon>Rhizoctonia</taxon>
    </lineage>
</organism>
<evidence type="ECO:0000313" key="4">
    <source>
        <dbReference type="EMBL" id="CAE6522423.1"/>
    </source>
</evidence>
<dbReference type="EMBL" id="CAJMWZ010006456">
    <property type="protein sequence ID" value="CAE6522423.1"/>
    <property type="molecule type" value="Genomic_DNA"/>
</dbReference>
<keyword evidence="1" id="KW-0344">Guanine-nucleotide releasing factor</keyword>
<comment type="caution">
    <text evidence="4">The sequence shown here is derived from an EMBL/GenBank/DDBJ whole genome shotgun (WGS) entry which is preliminary data.</text>
</comment>
<dbReference type="InterPro" id="IPR023578">
    <property type="entry name" value="Ras_GEF_dom_sf"/>
</dbReference>
<feature type="domain" description="N-terminal Ras-GEF" evidence="3">
    <location>
        <begin position="284"/>
        <end position="452"/>
    </location>
</feature>
<name>A0A8H3HL39_9AGAM</name>
<dbReference type="AlphaFoldDB" id="A0A8H3HL39"/>
<dbReference type="Gene3D" id="1.20.870.10">
    <property type="entry name" value="Son of sevenless (SoS) protein Chain: S domain 1"/>
    <property type="match status" value="1"/>
</dbReference>
<accession>A0A8H3HL39</accession>
<dbReference type="InterPro" id="IPR000651">
    <property type="entry name" value="Ras-like_Gua-exchang_fac_N"/>
</dbReference>